<protein>
    <submittedName>
        <fullName evidence="2">Uncharacterized protein</fullName>
    </submittedName>
</protein>
<sequence length="124" mass="14534">MENTTWNNGKDERKKWWSEKRLKYNLGLIISGFLAFIAYSLVVQYVIPVAPDVEITLFTIIFQGIGYLIMMGIANIFYNIGAFSEEIIKPKNVDQFRNRIFNIGFWISCFLPFSIPIILLVYYF</sequence>
<keyword evidence="1" id="KW-0472">Membrane</keyword>
<dbReference type="RefSeq" id="WP_226544755.1">
    <property type="nucleotide sequence ID" value="NZ_JAJAPW010000013.1"/>
</dbReference>
<dbReference type="Proteomes" id="UP001139199">
    <property type="component" value="Unassembled WGS sequence"/>
</dbReference>
<evidence type="ECO:0000313" key="2">
    <source>
        <dbReference type="EMBL" id="MCB4800280.1"/>
    </source>
</evidence>
<evidence type="ECO:0000256" key="1">
    <source>
        <dbReference type="SAM" id="Phobius"/>
    </source>
</evidence>
<keyword evidence="3" id="KW-1185">Reference proteome</keyword>
<name>A0A9X1L2Y6_9FLAO</name>
<feature type="transmembrane region" description="Helical" evidence="1">
    <location>
        <begin position="100"/>
        <end position="123"/>
    </location>
</feature>
<proteinExistence type="predicted"/>
<keyword evidence="1" id="KW-1133">Transmembrane helix</keyword>
<comment type="caution">
    <text evidence="2">The sequence shown here is derived from an EMBL/GenBank/DDBJ whole genome shotgun (WGS) entry which is preliminary data.</text>
</comment>
<accession>A0A9X1L2Y6</accession>
<dbReference type="EMBL" id="JAJAPW010000013">
    <property type="protein sequence ID" value="MCB4800280.1"/>
    <property type="molecule type" value="Genomic_DNA"/>
</dbReference>
<feature type="transmembrane region" description="Helical" evidence="1">
    <location>
        <begin position="59"/>
        <end position="80"/>
    </location>
</feature>
<gene>
    <name evidence="2" type="ORF">LG649_15620</name>
</gene>
<evidence type="ECO:0000313" key="3">
    <source>
        <dbReference type="Proteomes" id="UP001139199"/>
    </source>
</evidence>
<dbReference type="AlphaFoldDB" id="A0A9X1L2Y6"/>
<keyword evidence="1" id="KW-0812">Transmembrane</keyword>
<feature type="transmembrane region" description="Helical" evidence="1">
    <location>
        <begin position="24"/>
        <end position="47"/>
    </location>
</feature>
<reference evidence="2" key="1">
    <citation type="submission" date="2021-10" db="EMBL/GenBank/DDBJ databases">
        <title>Tamlana sargassums sp. nov., and Tamlana laminarinivorans sp. nov., two new bacteria isolated from the brown alga.</title>
        <authorList>
            <person name="Li J."/>
        </authorList>
    </citation>
    <scope>NUCLEOTIDE SEQUENCE</scope>
    <source>
        <strain evidence="2">PT2-4</strain>
    </source>
</reference>
<organism evidence="2 3">
    <name type="scientific">Neotamlana laminarinivorans</name>
    <dbReference type="NCBI Taxonomy" id="2883124"/>
    <lineage>
        <taxon>Bacteria</taxon>
        <taxon>Pseudomonadati</taxon>
        <taxon>Bacteroidota</taxon>
        <taxon>Flavobacteriia</taxon>
        <taxon>Flavobacteriales</taxon>
        <taxon>Flavobacteriaceae</taxon>
        <taxon>Neotamlana</taxon>
    </lineage>
</organism>